<proteinExistence type="predicted"/>
<dbReference type="AlphaFoldDB" id="A0A2R4LZI2"/>
<evidence type="ECO:0000313" key="2">
    <source>
        <dbReference type="Proteomes" id="UP000241447"/>
    </source>
</evidence>
<organism evidence="1 2">
    <name type="scientific">Celeribacter baekdonensis</name>
    <dbReference type="NCBI Taxonomy" id="875171"/>
    <lineage>
        <taxon>Bacteria</taxon>
        <taxon>Pseudomonadati</taxon>
        <taxon>Pseudomonadota</taxon>
        <taxon>Alphaproteobacteria</taxon>
        <taxon>Rhodobacterales</taxon>
        <taxon>Roseobacteraceae</taxon>
        <taxon>Celeribacter</taxon>
    </lineage>
</organism>
<sequence length="80" mass="8653">MNFFAPNVLRFSPKIQKPHNFVGQGDIRQNAALRRSQSDSGRLPLGEASIALMQKGPAIKQGLFKVLIALKASHLSPVSG</sequence>
<evidence type="ECO:0000313" key="1">
    <source>
        <dbReference type="EMBL" id="AVW90259.1"/>
    </source>
</evidence>
<reference evidence="1 2" key="1">
    <citation type="submission" date="2018-03" db="EMBL/GenBank/DDBJ databases">
        <title>The Complete Genome of Celeribacter baekdonensis strain LH4, a Thiosulfate-Oxidizing Alphaproteobacterium Isolated from Gulf of Mexico Continental Slope Sediments.</title>
        <authorList>
            <person name="Flood B.E."/>
            <person name="Bailey J.V."/>
            <person name="Leprich D."/>
        </authorList>
    </citation>
    <scope>NUCLEOTIDE SEQUENCE [LARGE SCALE GENOMIC DNA]</scope>
    <source>
        <strain evidence="1 2">LH4</strain>
    </source>
</reference>
<gene>
    <name evidence="1" type="ORF">DA792_03485</name>
</gene>
<accession>A0A2R4LZI2</accession>
<dbReference type="EMBL" id="CP028475">
    <property type="protein sequence ID" value="AVW90259.1"/>
    <property type="molecule type" value="Genomic_DNA"/>
</dbReference>
<dbReference type="Proteomes" id="UP000241447">
    <property type="component" value="Chromosome"/>
</dbReference>
<protein>
    <submittedName>
        <fullName evidence="1">Uncharacterized protein</fullName>
    </submittedName>
</protein>
<dbReference type="KEGG" id="cbak:DA792_03485"/>
<name>A0A2R4LZI2_9RHOB</name>